<keyword evidence="2" id="KW-0472">Membrane</keyword>
<name>A0ABR9UW38_9CHRO</name>
<dbReference type="Proteomes" id="UP000651156">
    <property type="component" value="Unassembled WGS sequence"/>
</dbReference>
<keyword evidence="5" id="KW-1185">Reference proteome</keyword>
<gene>
    <name evidence="4" type="ORF">IQ230_19410</name>
</gene>
<evidence type="ECO:0000259" key="3">
    <source>
        <dbReference type="Pfam" id="PF02397"/>
    </source>
</evidence>
<keyword evidence="2" id="KW-1133">Transmembrane helix</keyword>
<comment type="similarity">
    <text evidence="1">Belongs to the bacterial sugar transferase family.</text>
</comment>
<protein>
    <submittedName>
        <fullName evidence="4">Sugar transferase</fullName>
    </submittedName>
</protein>
<dbReference type="EMBL" id="JADEWN010000056">
    <property type="protein sequence ID" value="MBE9192476.1"/>
    <property type="molecule type" value="Genomic_DNA"/>
</dbReference>
<dbReference type="Pfam" id="PF02397">
    <property type="entry name" value="Bac_transf"/>
    <property type="match status" value="1"/>
</dbReference>
<evidence type="ECO:0000256" key="2">
    <source>
        <dbReference type="SAM" id="Phobius"/>
    </source>
</evidence>
<dbReference type="PANTHER" id="PTHR30576">
    <property type="entry name" value="COLANIC BIOSYNTHESIS UDP-GLUCOSE LIPID CARRIER TRANSFERASE"/>
    <property type="match status" value="1"/>
</dbReference>
<reference evidence="4 5" key="1">
    <citation type="submission" date="2020-10" db="EMBL/GenBank/DDBJ databases">
        <authorList>
            <person name="Castelo-Branco R."/>
            <person name="Eusebio N."/>
            <person name="Adriana R."/>
            <person name="Vieira A."/>
            <person name="Brugerolle De Fraissinette N."/>
            <person name="Rezende De Castro R."/>
            <person name="Schneider M.P."/>
            <person name="Vasconcelos V."/>
            <person name="Leao P.N."/>
        </authorList>
    </citation>
    <scope>NUCLEOTIDE SEQUENCE [LARGE SCALE GENOMIC DNA]</scope>
    <source>
        <strain evidence="4 5">LEGE 06123</strain>
    </source>
</reference>
<evidence type="ECO:0000313" key="4">
    <source>
        <dbReference type="EMBL" id="MBE9192476.1"/>
    </source>
</evidence>
<comment type="caution">
    <text evidence="4">The sequence shown here is derived from an EMBL/GenBank/DDBJ whole genome shotgun (WGS) entry which is preliminary data.</text>
</comment>
<sequence length="230" mass="26409">MNRLTSISKKKVITSINNQAKFRKTTDVHISVYSAPKRIIDIIGSLIGLCITGFLFIPIAIAIKLDSPGSILFRQTRCGLLGKKFCILKFRSMVANAEEIKELVENQAVGPIFKNSNDPRITRIGHFLRKTSLDELPQFWNVLRGEMSLVGTRPPTPDEVAQYSQFFWQRLNVKPGMTGEWQINGRSKISNFEEIVELDLRYQKNWSIAYDIKIIFNTLVVFFKKKYDAF</sequence>
<feature type="domain" description="Bacterial sugar transferase" evidence="3">
    <location>
        <begin position="37"/>
        <end position="223"/>
    </location>
</feature>
<accession>A0ABR9UW38</accession>
<evidence type="ECO:0000256" key="1">
    <source>
        <dbReference type="ARBA" id="ARBA00006464"/>
    </source>
</evidence>
<keyword evidence="2" id="KW-0812">Transmembrane</keyword>
<keyword evidence="4" id="KW-0808">Transferase</keyword>
<dbReference type="GO" id="GO:0016740">
    <property type="term" value="F:transferase activity"/>
    <property type="evidence" value="ECO:0007669"/>
    <property type="project" value="UniProtKB-KW"/>
</dbReference>
<evidence type="ECO:0000313" key="5">
    <source>
        <dbReference type="Proteomes" id="UP000651156"/>
    </source>
</evidence>
<organism evidence="4 5">
    <name type="scientific">Gloeocapsopsis crepidinum LEGE 06123</name>
    <dbReference type="NCBI Taxonomy" id="588587"/>
    <lineage>
        <taxon>Bacteria</taxon>
        <taxon>Bacillati</taxon>
        <taxon>Cyanobacteriota</taxon>
        <taxon>Cyanophyceae</taxon>
        <taxon>Oscillatoriophycideae</taxon>
        <taxon>Chroococcales</taxon>
        <taxon>Chroococcaceae</taxon>
        <taxon>Gloeocapsopsis</taxon>
    </lineage>
</organism>
<feature type="transmembrane region" description="Helical" evidence="2">
    <location>
        <begin position="39"/>
        <end position="63"/>
    </location>
</feature>
<proteinExistence type="inferred from homology"/>
<dbReference type="PANTHER" id="PTHR30576:SF10">
    <property type="entry name" value="SLL5057 PROTEIN"/>
    <property type="match status" value="1"/>
</dbReference>
<dbReference type="InterPro" id="IPR003362">
    <property type="entry name" value="Bact_transf"/>
</dbReference>